<accession>A0ABW5YI40</accession>
<evidence type="ECO:0000313" key="2">
    <source>
        <dbReference type="Proteomes" id="UP001597534"/>
    </source>
</evidence>
<evidence type="ECO:0000313" key="1">
    <source>
        <dbReference type="EMBL" id="MFD2890756.1"/>
    </source>
</evidence>
<sequence length="53" mass="6253">MTAHLILEYGNPDSELIKDCLAEIENYSTTPIDIELAIQEKNWLENYYLKHKK</sequence>
<organism evidence="1 2">
    <name type="scientific">Flavobacterium chuncheonense</name>
    <dbReference type="NCBI Taxonomy" id="2026653"/>
    <lineage>
        <taxon>Bacteria</taxon>
        <taxon>Pseudomonadati</taxon>
        <taxon>Bacteroidota</taxon>
        <taxon>Flavobacteriia</taxon>
        <taxon>Flavobacteriales</taxon>
        <taxon>Flavobacteriaceae</taxon>
        <taxon>Flavobacterium</taxon>
    </lineage>
</organism>
<gene>
    <name evidence="1" type="ORF">ACFS5J_01855</name>
</gene>
<dbReference type="Proteomes" id="UP001597534">
    <property type="component" value="Unassembled WGS sequence"/>
</dbReference>
<dbReference type="EMBL" id="JBHUPC010000008">
    <property type="protein sequence ID" value="MFD2890756.1"/>
    <property type="molecule type" value="Genomic_DNA"/>
</dbReference>
<protein>
    <submittedName>
        <fullName evidence="1">Uncharacterized protein</fullName>
    </submittedName>
</protein>
<name>A0ABW5YI40_9FLAO</name>
<proteinExistence type="predicted"/>
<dbReference type="RefSeq" id="WP_379810247.1">
    <property type="nucleotide sequence ID" value="NZ_JBHUPC010000008.1"/>
</dbReference>
<reference evidence="2" key="1">
    <citation type="journal article" date="2019" name="Int. J. Syst. Evol. Microbiol.">
        <title>The Global Catalogue of Microorganisms (GCM) 10K type strain sequencing project: providing services to taxonomists for standard genome sequencing and annotation.</title>
        <authorList>
            <consortium name="The Broad Institute Genomics Platform"/>
            <consortium name="The Broad Institute Genome Sequencing Center for Infectious Disease"/>
            <person name="Wu L."/>
            <person name="Ma J."/>
        </authorList>
    </citation>
    <scope>NUCLEOTIDE SEQUENCE [LARGE SCALE GENOMIC DNA]</scope>
    <source>
        <strain evidence="2">KCTC 22671</strain>
    </source>
</reference>
<keyword evidence="2" id="KW-1185">Reference proteome</keyword>
<comment type="caution">
    <text evidence="1">The sequence shown here is derived from an EMBL/GenBank/DDBJ whole genome shotgun (WGS) entry which is preliminary data.</text>
</comment>